<feature type="transmembrane region" description="Helical" evidence="7">
    <location>
        <begin position="73"/>
        <end position="94"/>
    </location>
</feature>
<keyword evidence="4 7" id="KW-0812">Transmembrane</keyword>
<feature type="domain" description="ABC transmembrane type-1" evidence="8">
    <location>
        <begin position="69"/>
        <end position="283"/>
    </location>
</feature>
<dbReference type="CDD" id="cd06261">
    <property type="entry name" value="TM_PBP2"/>
    <property type="match status" value="1"/>
</dbReference>
<evidence type="ECO:0000313" key="10">
    <source>
        <dbReference type="Proteomes" id="UP001519287"/>
    </source>
</evidence>
<evidence type="ECO:0000256" key="1">
    <source>
        <dbReference type="ARBA" id="ARBA00004651"/>
    </source>
</evidence>
<dbReference type="PANTHER" id="PTHR30193:SF37">
    <property type="entry name" value="INNER MEMBRANE ABC TRANSPORTER PERMEASE PROTEIN YCJO"/>
    <property type="match status" value="1"/>
</dbReference>
<dbReference type="InterPro" id="IPR035906">
    <property type="entry name" value="MetI-like_sf"/>
</dbReference>
<evidence type="ECO:0000256" key="7">
    <source>
        <dbReference type="RuleBase" id="RU363032"/>
    </source>
</evidence>
<keyword evidence="10" id="KW-1185">Reference proteome</keyword>
<dbReference type="SUPFAM" id="SSF161098">
    <property type="entry name" value="MetI-like"/>
    <property type="match status" value="1"/>
</dbReference>
<evidence type="ECO:0000313" key="9">
    <source>
        <dbReference type="EMBL" id="MBP1996833.1"/>
    </source>
</evidence>
<evidence type="ECO:0000256" key="6">
    <source>
        <dbReference type="ARBA" id="ARBA00023136"/>
    </source>
</evidence>
<reference evidence="9 10" key="1">
    <citation type="submission" date="2021-03" db="EMBL/GenBank/DDBJ databases">
        <title>Genomic Encyclopedia of Type Strains, Phase IV (KMG-IV): sequencing the most valuable type-strain genomes for metagenomic binning, comparative biology and taxonomic classification.</title>
        <authorList>
            <person name="Goeker M."/>
        </authorList>
    </citation>
    <scope>NUCLEOTIDE SEQUENCE [LARGE SCALE GENOMIC DNA]</scope>
    <source>
        <strain evidence="9 10">DSM 26048</strain>
    </source>
</reference>
<feature type="transmembrane region" description="Helical" evidence="7">
    <location>
        <begin position="203"/>
        <end position="227"/>
    </location>
</feature>
<dbReference type="InterPro" id="IPR000515">
    <property type="entry name" value="MetI-like"/>
</dbReference>
<name>A0ABS4JAG1_9BACL</name>
<feature type="transmembrane region" description="Helical" evidence="7">
    <location>
        <begin position="267"/>
        <end position="287"/>
    </location>
</feature>
<keyword evidence="6 7" id="KW-0472">Membrane</keyword>
<organism evidence="9 10">
    <name type="scientific">Paenibacillus eucommiae</name>
    <dbReference type="NCBI Taxonomy" id="1355755"/>
    <lineage>
        <taxon>Bacteria</taxon>
        <taxon>Bacillati</taxon>
        <taxon>Bacillota</taxon>
        <taxon>Bacilli</taxon>
        <taxon>Bacillales</taxon>
        <taxon>Paenibacillaceae</taxon>
        <taxon>Paenibacillus</taxon>
    </lineage>
</organism>
<comment type="subcellular location">
    <subcellularLocation>
        <location evidence="1 7">Cell membrane</location>
        <topology evidence="1 7">Multi-pass membrane protein</topology>
    </subcellularLocation>
</comment>
<dbReference type="RefSeq" id="WP_209979621.1">
    <property type="nucleotide sequence ID" value="NZ_JAGGLB010000058.1"/>
</dbReference>
<protein>
    <submittedName>
        <fullName evidence="9">ABC-type sugar transport system permease subunit</fullName>
    </submittedName>
</protein>
<accession>A0ABS4JAG1</accession>
<evidence type="ECO:0000256" key="3">
    <source>
        <dbReference type="ARBA" id="ARBA00022475"/>
    </source>
</evidence>
<dbReference type="EMBL" id="JAGGLB010000058">
    <property type="protein sequence ID" value="MBP1996833.1"/>
    <property type="molecule type" value="Genomic_DNA"/>
</dbReference>
<keyword evidence="5 7" id="KW-1133">Transmembrane helix</keyword>
<dbReference type="InterPro" id="IPR051393">
    <property type="entry name" value="ABC_transporter_permease"/>
</dbReference>
<gene>
    <name evidence="9" type="ORF">J2Z66_008493</name>
</gene>
<keyword evidence="9" id="KW-0762">Sugar transport</keyword>
<dbReference type="Proteomes" id="UP001519287">
    <property type="component" value="Unassembled WGS sequence"/>
</dbReference>
<feature type="transmembrane region" description="Helical" evidence="7">
    <location>
        <begin position="156"/>
        <end position="182"/>
    </location>
</feature>
<evidence type="ECO:0000256" key="4">
    <source>
        <dbReference type="ARBA" id="ARBA00022692"/>
    </source>
</evidence>
<feature type="transmembrane region" description="Helical" evidence="7">
    <location>
        <begin position="106"/>
        <end position="126"/>
    </location>
</feature>
<evidence type="ECO:0000259" key="8">
    <source>
        <dbReference type="PROSITE" id="PS50928"/>
    </source>
</evidence>
<evidence type="ECO:0000256" key="2">
    <source>
        <dbReference type="ARBA" id="ARBA00022448"/>
    </source>
</evidence>
<comment type="similarity">
    <text evidence="7">Belongs to the binding-protein-dependent transport system permease family.</text>
</comment>
<sequence length="294" mass="32590">MTRRWKLHEVSYLFALPALLFYCSFVIYPALQSFYLALTNWNGLDPNYKFVGLQNFIGLLDESKFIAAIQNTLVFAIGLTLGQIVIGLILANLVNRGVKSDNLFRTLFFSPQVISLLATGYIWSYIFDPFNGSLNTILGKIGLSSLQNDWLGSLDLAIWSIISVGIWHGAGWCMVIFLANLQSIPKELYEATVIDGASSKQKFWYVTIPLLAPAFTITVVTGMIAGLKTFDLVMTMTKGGPGYATQSISSVMYLTAFTSNKFGEATAMGIVMFLAILFITACQLMILKKREVEM</sequence>
<dbReference type="PANTHER" id="PTHR30193">
    <property type="entry name" value="ABC TRANSPORTER PERMEASE PROTEIN"/>
    <property type="match status" value="1"/>
</dbReference>
<keyword evidence="3" id="KW-1003">Cell membrane</keyword>
<dbReference type="PROSITE" id="PS50928">
    <property type="entry name" value="ABC_TM1"/>
    <property type="match status" value="1"/>
</dbReference>
<dbReference type="Gene3D" id="1.10.3720.10">
    <property type="entry name" value="MetI-like"/>
    <property type="match status" value="1"/>
</dbReference>
<keyword evidence="2 7" id="KW-0813">Transport</keyword>
<feature type="transmembrane region" description="Helical" evidence="7">
    <location>
        <begin position="12"/>
        <end position="31"/>
    </location>
</feature>
<dbReference type="Pfam" id="PF00528">
    <property type="entry name" value="BPD_transp_1"/>
    <property type="match status" value="1"/>
</dbReference>
<comment type="caution">
    <text evidence="9">The sequence shown here is derived from an EMBL/GenBank/DDBJ whole genome shotgun (WGS) entry which is preliminary data.</text>
</comment>
<evidence type="ECO:0000256" key="5">
    <source>
        <dbReference type="ARBA" id="ARBA00022989"/>
    </source>
</evidence>
<proteinExistence type="inferred from homology"/>